<keyword evidence="11 15" id="KW-0067">ATP-binding</keyword>
<evidence type="ECO:0000256" key="11">
    <source>
        <dbReference type="ARBA" id="ARBA00022840"/>
    </source>
</evidence>
<keyword evidence="4 15" id="KW-0285">Flavoprotein</keyword>
<dbReference type="NCBIfam" id="NF004160">
    <property type="entry name" value="PRK05627.1-3"/>
    <property type="match status" value="1"/>
</dbReference>
<evidence type="ECO:0000256" key="1">
    <source>
        <dbReference type="ARBA" id="ARBA00002121"/>
    </source>
</evidence>
<comment type="pathway">
    <text evidence="2 15">Cofactor biosynthesis; FAD biosynthesis; FAD from FMN: step 1/1.</text>
</comment>
<dbReference type="InterPro" id="IPR015865">
    <property type="entry name" value="Riboflavin_kinase_bac/euk"/>
</dbReference>
<evidence type="ECO:0000256" key="9">
    <source>
        <dbReference type="ARBA" id="ARBA00022777"/>
    </source>
</evidence>
<dbReference type="EC" id="2.7.1.26" evidence="15"/>
<dbReference type="GO" id="GO:0003919">
    <property type="term" value="F:FMN adenylyltransferase activity"/>
    <property type="evidence" value="ECO:0007669"/>
    <property type="project" value="UniProtKB-UniRule"/>
</dbReference>
<evidence type="ECO:0000256" key="8">
    <source>
        <dbReference type="ARBA" id="ARBA00022741"/>
    </source>
</evidence>
<dbReference type="SMART" id="SM00904">
    <property type="entry name" value="Flavokinase"/>
    <property type="match status" value="1"/>
</dbReference>
<evidence type="ECO:0000256" key="5">
    <source>
        <dbReference type="ARBA" id="ARBA00022643"/>
    </source>
</evidence>
<keyword evidence="10 15" id="KW-0274">FAD</keyword>
<dbReference type="FunFam" id="3.40.50.620:FF:000021">
    <property type="entry name" value="Riboflavin biosynthesis protein"/>
    <property type="match status" value="1"/>
</dbReference>
<reference evidence="17" key="1">
    <citation type="submission" date="2021-12" db="EMBL/GenBank/DDBJ databases">
        <title>Novel species in genus Dyadobacter.</title>
        <authorList>
            <person name="Ma C."/>
        </authorList>
    </citation>
    <scope>NUCLEOTIDE SEQUENCE</scope>
    <source>
        <strain evidence="17">CY399</strain>
    </source>
</reference>
<dbReference type="RefSeq" id="WP_234613407.1">
    <property type="nucleotide sequence ID" value="NZ_CP098806.1"/>
</dbReference>
<keyword evidence="12" id="KW-0511">Multifunctional enzyme</keyword>
<keyword evidence="8 15" id="KW-0547">Nucleotide-binding</keyword>
<dbReference type="SUPFAM" id="SSF52374">
    <property type="entry name" value="Nucleotidylyl transferase"/>
    <property type="match status" value="1"/>
</dbReference>
<dbReference type="Gene3D" id="2.40.30.30">
    <property type="entry name" value="Riboflavin kinase-like"/>
    <property type="match status" value="1"/>
</dbReference>
<comment type="function">
    <text evidence="1">Catalyzes the phosphorylation of riboflavin to FMN followed by the adenylation of FMN to FAD.</text>
</comment>
<evidence type="ECO:0000256" key="14">
    <source>
        <dbReference type="ARBA" id="ARBA00049494"/>
    </source>
</evidence>
<dbReference type="InterPro" id="IPR015864">
    <property type="entry name" value="FAD_synthase"/>
</dbReference>
<proteinExistence type="inferred from homology"/>
<evidence type="ECO:0000256" key="2">
    <source>
        <dbReference type="ARBA" id="ARBA00004726"/>
    </source>
</evidence>
<dbReference type="AlphaFoldDB" id="A0A9X1PC17"/>
<dbReference type="Pfam" id="PF01687">
    <property type="entry name" value="Flavokinase"/>
    <property type="match status" value="1"/>
</dbReference>
<dbReference type="GO" id="GO:0009398">
    <property type="term" value="P:FMN biosynthetic process"/>
    <property type="evidence" value="ECO:0007669"/>
    <property type="project" value="UniProtKB-UniRule"/>
</dbReference>
<dbReference type="InterPro" id="IPR023468">
    <property type="entry name" value="Riboflavin_kinase"/>
</dbReference>
<evidence type="ECO:0000259" key="16">
    <source>
        <dbReference type="SMART" id="SM00904"/>
    </source>
</evidence>
<evidence type="ECO:0000313" key="17">
    <source>
        <dbReference type="EMBL" id="MCF0040898.1"/>
    </source>
</evidence>
<dbReference type="FunFam" id="2.40.30.30:FF:000003">
    <property type="entry name" value="Riboflavin biosynthesis protein"/>
    <property type="match status" value="1"/>
</dbReference>
<feature type="domain" description="Riboflavin kinase" evidence="16">
    <location>
        <begin position="183"/>
        <end position="308"/>
    </location>
</feature>
<dbReference type="InterPro" id="IPR014729">
    <property type="entry name" value="Rossmann-like_a/b/a_fold"/>
</dbReference>
<dbReference type="InterPro" id="IPR002606">
    <property type="entry name" value="Riboflavin_kinase_bac"/>
</dbReference>
<dbReference type="EC" id="2.7.7.2" evidence="15"/>
<comment type="similarity">
    <text evidence="15">Belongs to the ribF family.</text>
</comment>
<dbReference type="PIRSF" id="PIRSF004491">
    <property type="entry name" value="FAD_Synth"/>
    <property type="match status" value="1"/>
</dbReference>
<organism evidence="17 18">
    <name type="scientific">Dyadobacter fanqingshengii</name>
    <dbReference type="NCBI Taxonomy" id="2906443"/>
    <lineage>
        <taxon>Bacteria</taxon>
        <taxon>Pseudomonadati</taxon>
        <taxon>Bacteroidota</taxon>
        <taxon>Cytophagia</taxon>
        <taxon>Cytophagales</taxon>
        <taxon>Spirosomataceae</taxon>
        <taxon>Dyadobacter</taxon>
    </lineage>
</organism>
<evidence type="ECO:0000313" key="18">
    <source>
        <dbReference type="Proteomes" id="UP001139700"/>
    </source>
</evidence>
<dbReference type="NCBIfam" id="TIGR00083">
    <property type="entry name" value="ribF"/>
    <property type="match status" value="1"/>
</dbReference>
<comment type="caution">
    <text evidence="17">The sequence shown here is derived from an EMBL/GenBank/DDBJ whole genome shotgun (WGS) entry which is preliminary data.</text>
</comment>
<evidence type="ECO:0000256" key="13">
    <source>
        <dbReference type="ARBA" id="ARBA00047880"/>
    </source>
</evidence>
<name>A0A9X1PC17_9BACT</name>
<dbReference type="GO" id="GO:0008531">
    <property type="term" value="F:riboflavin kinase activity"/>
    <property type="evidence" value="ECO:0007669"/>
    <property type="project" value="UniProtKB-UniRule"/>
</dbReference>
<accession>A0A9X1PC17</accession>
<keyword evidence="7 15" id="KW-0548">Nucleotidyltransferase</keyword>
<dbReference type="GO" id="GO:0009231">
    <property type="term" value="P:riboflavin biosynthetic process"/>
    <property type="evidence" value="ECO:0007669"/>
    <property type="project" value="InterPro"/>
</dbReference>
<dbReference type="NCBIfam" id="NF004162">
    <property type="entry name" value="PRK05627.1-5"/>
    <property type="match status" value="1"/>
</dbReference>
<comment type="catalytic activity">
    <reaction evidence="14 15">
        <text>FMN + ATP + H(+) = FAD + diphosphate</text>
        <dbReference type="Rhea" id="RHEA:17237"/>
        <dbReference type="ChEBI" id="CHEBI:15378"/>
        <dbReference type="ChEBI" id="CHEBI:30616"/>
        <dbReference type="ChEBI" id="CHEBI:33019"/>
        <dbReference type="ChEBI" id="CHEBI:57692"/>
        <dbReference type="ChEBI" id="CHEBI:58210"/>
        <dbReference type="EC" id="2.7.7.2"/>
    </reaction>
</comment>
<dbReference type="GO" id="GO:0005524">
    <property type="term" value="F:ATP binding"/>
    <property type="evidence" value="ECO:0007669"/>
    <property type="project" value="UniProtKB-UniRule"/>
</dbReference>
<keyword evidence="6 15" id="KW-0808">Transferase</keyword>
<keyword evidence="18" id="KW-1185">Reference proteome</keyword>
<dbReference type="InterPro" id="IPR023465">
    <property type="entry name" value="Riboflavin_kinase_dom_sf"/>
</dbReference>
<evidence type="ECO:0000256" key="15">
    <source>
        <dbReference type="PIRNR" id="PIRNR004491"/>
    </source>
</evidence>
<dbReference type="EMBL" id="JAJTTA010000002">
    <property type="protein sequence ID" value="MCF0040898.1"/>
    <property type="molecule type" value="Genomic_DNA"/>
</dbReference>
<sequence length="308" mass="35056">MNIYHSLDSFQKLEYGVVTSGTFDGVHLGHKKILSRLREISEQSGGETVVLTFWPHPRMVVSEDSQGLQLLSTIDEKIELFSQLGIHHLLIVPFTRAFSELSCHEYIKEILVEKIGTKKLVIGYDHRFGRNREGSFEFLQQNCASYGFEVEEIPRQDIEDMAVSSSRIRKALITGHVSEANGLLGRPYTLSGTVVKGKQLGRTIGFPTANVHLHESYKLIPMDGVYVIHVTYNGEKFKGMLNIGVRPTVDGTMRTIEANLFDFDKEIYGEDLKLELLHYLRPEQKFESLDMLVRQINIDKENSLAYFS</sequence>
<keyword evidence="9 15" id="KW-0418">Kinase</keyword>
<comment type="catalytic activity">
    <reaction evidence="13 15">
        <text>riboflavin + ATP = FMN + ADP + H(+)</text>
        <dbReference type="Rhea" id="RHEA:14357"/>
        <dbReference type="ChEBI" id="CHEBI:15378"/>
        <dbReference type="ChEBI" id="CHEBI:30616"/>
        <dbReference type="ChEBI" id="CHEBI:57986"/>
        <dbReference type="ChEBI" id="CHEBI:58210"/>
        <dbReference type="ChEBI" id="CHEBI:456216"/>
        <dbReference type="EC" id="2.7.1.26"/>
    </reaction>
</comment>
<keyword evidence="5 15" id="KW-0288">FMN</keyword>
<evidence type="ECO:0000256" key="4">
    <source>
        <dbReference type="ARBA" id="ARBA00022630"/>
    </source>
</evidence>
<evidence type="ECO:0000256" key="12">
    <source>
        <dbReference type="ARBA" id="ARBA00023268"/>
    </source>
</evidence>
<protein>
    <recommendedName>
        <fullName evidence="15">Riboflavin biosynthesis protein</fullName>
    </recommendedName>
    <domain>
        <recommendedName>
            <fullName evidence="15">Riboflavin kinase</fullName>
            <ecNumber evidence="15">2.7.1.26</ecNumber>
        </recommendedName>
        <alternativeName>
            <fullName evidence="15">Flavokinase</fullName>
        </alternativeName>
    </domain>
    <domain>
        <recommendedName>
            <fullName evidence="15">FMN adenylyltransferase</fullName>
            <ecNumber evidence="15">2.7.7.2</ecNumber>
        </recommendedName>
        <alternativeName>
            <fullName evidence="15">FAD pyrophosphorylase</fullName>
        </alternativeName>
        <alternativeName>
            <fullName evidence="15">FAD synthase</fullName>
        </alternativeName>
    </domain>
</protein>
<dbReference type="Gene3D" id="3.40.50.620">
    <property type="entry name" value="HUPs"/>
    <property type="match status" value="1"/>
</dbReference>
<comment type="pathway">
    <text evidence="3 15">Cofactor biosynthesis; FMN biosynthesis; FMN from riboflavin (ATP route): step 1/1.</text>
</comment>
<dbReference type="GO" id="GO:0006747">
    <property type="term" value="P:FAD biosynthetic process"/>
    <property type="evidence" value="ECO:0007669"/>
    <property type="project" value="UniProtKB-UniRule"/>
</dbReference>
<dbReference type="CDD" id="cd02064">
    <property type="entry name" value="FAD_synthetase_N"/>
    <property type="match status" value="1"/>
</dbReference>
<dbReference type="Proteomes" id="UP001139700">
    <property type="component" value="Unassembled WGS sequence"/>
</dbReference>
<dbReference type="PANTHER" id="PTHR22749:SF6">
    <property type="entry name" value="RIBOFLAVIN KINASE"/>
    <property type="match status" value="1"/>
</dbReference>
<evidence type="ECO:0000256" key="6">
    <source>
        <dbReference type="ARBA" id="ARBA00022679"/>
    </source>
</evidence>
<dbReference type="PANTHER" id="PTHR22749">
    <property type="entry name" value="RIBOFLAVIN KINASE/FMN ADENYLYLTRANSFERASE"/>
    <property type="match status" value="1"/>
</dbReference>
<evidence type="ECO:0000256" key="3">
    <source>
        <dbReference type="ARBA" id="ARBA00005201"/>
    </source>
</evidence>
<evidence type="ECO:0000256" key="10">
    <source>
        <dbReference type="ARBA" id="ARBA00022827"/>
    </source>
</evidence>
<dbReference type="SUPFAM" id="SSF82114">
    <property type="entry name" value="Riboflavin kinase-like"/>
    <property type="match status" value="1"/>
</dbReference>
<dbReference type="Pfam" id="PF06574">
    <property type="entry name" value="FAD_syn"/>
    <property type="match status" value="1"/>
</dbReference>
<evidence type="ECO:0000256" key="7">
    <source>
        <dbReference type="ARBA" id="ARBA00022695"/>
    </source>
</evidence>
<gene>
    <name evidence="17" type="ORF">LXM24_12435</name>
</gene>